<dbReference type="Gene3D" id="2.40.50.1020">
    <property type="entry name" value="LytTr DNA-binding domain"/>
    <property type="match status" value="1"/>
</dbReference>
<feature type="domain" description="HTH LytTR-type" evidence="3">
    <location>
        <begin position="133"/>
        <end position="233"/>
    </location>
</feature>
<dbReference type="OrthoDB" id="1490554at2"/>
<keyword evidence="1" id="KW-0597">Phosphoprotein</keyword>
<dbReference type="InterPro" id="IPR011006">
    <property type="entry name" value="CheY-like_superfamily"/>
</dbReference>
<dbReference type="HOGENOM" id="CLU_000445_14_1_10"/>
<sequence length="236" mass="27648">MTLKCVIIDDEPLALELMESYVRKTPFLELCGKHNSAVMALNDTNFRNIDLLFLDIQMPDLNGLELSRMLPQDTRIVFTTAFDQYALDGFKVNALDYLLKPINYNEFLTASRKALEWFELKHQANPSHEEDFIYVKSDYKLVQIRLEDILYIEGLKDYLKIYTENAPRPVLTLISMKSMEERLPSPRFMRVHRSYIVQMNKVKTLDKGQIIFGKTRIPISDTYKTDITAYLNKYLL</sequence>
<dbReference type="Pfam" id="PF00072">
    <property type="entry name" value="Response_reg"/>
    <property type="match status" value="1"/>
</dbReference>
<dbReference type="PROSITE" id="PS50930">
    <property type="entry name" value="HTH_LYTTR"/>
    <property type="match status" value="1"/>
</dbReference>
<dbReference type="InterPro" id="IPR046947">
    <property type="entry name" value="LytR-like"/>
</dbReference>
<dbReference type="Pfam" id="PF04397">
    <property type="entry name" value="LytTR"/>
    <property type="match status" value="1"/>
</dbReference>
<dbReference type="PANTHER" id="PTHR37299">
    <property type="entry name" value="TRANSCRIPTIONAL REGULATOR-RELATED"/>
    <property type="match status" value="1"/>
</dbReference>
<evidence type="ECO:0000256" key="1">
    <source>
        <dbReference type="PROSITE-ProRule" id="PRU00169"/>
    </source>
</evidence>
<dbReference type="SMART" id="SM00448">
    <property type="entry name" value="REC"/>
    <property type="match status" value="1"/>
</dbReference>
<keyword evidence="5" id="KW-1185">Reference proteome</keyword>
<feature type="modified residue" description="4-aspartylphosphate" evidence="1">
    <location>
        <position position="55"/>
    </location>
</feature>
<evidence type="ECO:0000313" key="4">
    <source>
        <dbReference type="EMBL" id="EGG56130.1"/>
    </source>
</evidence>
<dbReference type="EMBL" id="AFBR01000021">
    <property type="protein sequence ID" value="EGG56130.1"/>
    <property type="molecule type" value="Genomic_DNA"/>
</dbReference>
<evidence type="ECO:0000259" key="3">
    <source>
        <dbReference type="PROSITE" id="PS50930"/>
    </source>
</evidence>
<dbReference type="AlphaFoldDB" id="F3QRK0"/>
<dbReference type="GO" id="GO:0000156">
    <property type="term" value="F:phosphorelay response regulator activity"/>
    <property type="evidence" value="ECO:0007669"/>
    <property type="project" value="InterPro"/>
</dbReference>
<gene>
    <name evidence="4" type="ORF">HMPREF9442_00802</name>
</gene>
<comment type="caution">
    <text evidence="4">The sequence shown here is derived from an EMBL/GenBank/DDBJ whole genome shotgun (WGS) entry which is preliminary data.</text>
</comment>
<dbReference type="STRING" id="762982.HMPREF9442_00802"/>
<organism evidence="4 5">
    <name type="scientific">Paraprevotella xylaniphila YIT 11841</name>
    <dbReference type="NCBI Taxonomy" id="762982"/>
    <lineage>
        <taxon>Bacteria</taxon>
        <taxon>Pseudomonadati</taxon>
        <taxon>Bacteroidota</taxon>
        <taxon>Bacteroidia</taxon>
        <taxon>Bacteroidales</taxon>
        <taxon>Prevotellaceae</taxon>
        <taxon>Paraprevotella</taxon>
    </lineage>
</organism>
<reference evidence="4 5" key="1">
    <citation type="submission" date="2011-02" db="EMBL/GenBank/DDBJ databases">
        <authorList>
            <person name="Weinstock G."/>
            <person name="Sodergren E."/>
            <person name="Clifton S."/>
            <person name="Fulton L."/>
            <person name="Fulton B."/>
            <person name="Courtney L."/>
            <person name="Fronick C."/>
            <person name="Harrison M."/>
            <person name="Strong C."/>
            <person name="Farmer C."/>
            <person name="Delahaunty K."/>
            <person name="Markovic C."/>
            <person name="Hall O."/>
            <person name="Minx P."/>
            <person name="Tomlinson C."/>
            <person name="Mitreva M."/>
            <person name="Hou S."/>
            <person name="Chen J."/>
            <person name="Wollam A."/>
            <person name="Pepin K.H."/>
            <person name="Johnson M."/>
            <person name="Bhonagiri V."/>
            <person name="Zhang X."/>
            <person name="Suruliraj S."/>
            <person name="Warren W."/>
            <person name="Chinwalla A."/>
            <person name="Mardis E.R."/>
            <person name="Wilson R.K."/>
        </authorList>
    </citation>
    <scope>NUCLEOTIDE SEQUENCE [LARGE SCALE GENOMIC DNA]</scope>
    <source>
        <strain evidence="4 5">YIT 11841</strain>
    </source>
</reference>
<evidence type="ECO:0000313" key="5">
    <source>
        <dbReference type="Proteomes" id="UP000005546"/>
    </source>
</evidence>
<dbReference type="SUPFAM" id="SSF52172">
    <property type="entry name" value="CheY-like"/>
    <property type="match status" value="1"/>
</dbReference>
<dbReference type="SMART" id="SM00850">
    <property type="entry name" value="LytTR"/>
    <property type="match status" value="1"/>
</dbReference>
<dbReference type="InterPro" id="IPR007492">
    <property type="entry name" value="LytTR_DNA-bd_dom"/>
</dbReference>
<dbReference type="PANTHER" id="PTHR37299:SF1">
    <property type="entry name" value="STAGE 0 SPORULATION PROTEIN A HOMOLOG"/>
    <property type="match status" value="1"/>
</dbReference>
<dbReference type="GO" id="GO:0003677">
    <property type="term" value="F:DNA binding"/>
    <property type="evidence" value="ECO:0007669"/>
    <property type="project" value="UniProtKB-KW"/>
</dbReference>
<dbReference type="Gene3D" id="3.40.50.2300">
    <property type="match status" value="1"/>
</dbReference>
<dbReference type="PROSITE" id="PS50110">
    <property type="entry name" value="RESPONSE_REGULATORY"/>
    <property type="match status" value="1"/>
</dbReference>
<dbReference type="eggNOG" id="COG3279">
    <property type="taxonomic scope" value="Bacteria"/>
</dbReference>
<protein>
    <submittedName>
        <fullName evidence="4">LytTr DNA-binding domain protein</fullName>
    </submittedName>
</protein>
<dbReference type="RefSeq" id="WP_008625453.1">
    <property type="nucleotide sequence ID" value="NZ_GL883825.1"/>
</dbReference>
<name>F3QRK0_9BACT</name>
<dbReference type="InterPro" id="IPR001789">
    <property type="entry name" value="Sig_transdc_resp-reg_receiver"/>
</dbReference>
<keyword evidence="4" id="KW-0238">DNA-binding</keyword>
<dbReference type="FunFam" id="2.40.50.1020:FF:000004">
    <property type="entry name" value="DNA-binding response regulator"/>
    <property type="match status" value="1"/>
</dbReference>
<accession>F3QRK0</accession>
<dbReference type="Proteomes" id="UP000005546">
    <property type="component" value="Unassembled WGS sequence"/>
</dbReference>
<proteinExistence type="predicted"/>
<feature type="domain" description="Response regulatory" evidence="2">
    <location>
        <begin position="4"/>
        <end position="115"/>
    </location>
</feature>
<evidence type="ECO:0000259" key="2">
    <source>
        <dbReference type="PROSITE" id="PS50110"/>
    </source>
</evidence>